<accession>A0A8D2Q1J1</accession>
<evidence type="ECO:0000256" key="1">
    <source>
        <dbReference type="SAM" id="Coils"/>
    </source>
</evidence>
<feature type="coiled-coil region" evidence="1">
    <location>
        <begin position="27"/>
        <end position="68"/>
    </location>
</feature>
<sequence length="155" mass="18016">MLTESLQKLQGDIRLAEGNESQHLQIIREAENLIQGKKTELEMLKDQISAQQQELLFLEQQVTQRKEELQGLQDCISQRTGDLKEALRDGETEAHEKLCQIREMKVLLGELSVERNELDVQMNERRTQLLVLKKDIKKEEENLQGILGQITKHKM</sequence>
<organism evidence="2 3">
    <name type="scientific">Zosterops lateralis melanops</name>
    <dbReference type="NCBI Taxonomy" id="1220523"/>
    <lineage>
        <taxon>Eukaryota</taxon>
        <taxon>Metazoa</taxon>
        <taxon>Chordata</taxon>
        <taxon>Craniata</taxon>
        <taxon>Vertebrata</taxon>
        <taxon>Euteleostomi</taxon>
        <taxon>Archelosauria</taxon>
        <taxon>Archosauria</taxon>
        <taxon>Dinosauria</taxon>
        <taxon>Saurischia</taxon>
        <taxon>Theropoda</taxon>
        <taxon>Coelurosauria</taxon>
        <taxon>Aves</taxon>
        <taxon>Neognathae</taxon>
        <taxon>Neoaves</taxon>
        <taxon>Telluraves</taxon>
        <taxon>Australaves</taxon>
        <taxon>Passeriformes</taxon>
        <taxon>Sylvioidea</taxon>
        <taxon>Zosteropidae</taxon>
        <taxon>Zosterops</taxon>
    </lineage>
</organism>
<proteinExistence type="predicted"/>
<protein>
    <submittedName>
        <fullName evidence="2">Uncharacterized protein</fullName>
    </submittedName>
</protein>
<keyword evidence="3" id="KW-1185">Reference proteome</keyword>
<dbReference type="Proteomes" id="UP000694401">
    <property type="component" value="Unassembled WGS sequence"/>
</dbReference>
<keyword evidence="1" id="KW-0175">Coiled coil</keyword>
<name>A0A8D2Q1J1_ZOSLA</name>
<reference evidence="2" key="1">
    <citation type="submission" date="2025-08" db="UniProtKB">
        <authorList>
            <consortium name="Ensembl"/>
        </authorList>
    </citation>
    <scope>IDENTIFICATION</scope>
</reference>
<reference evidence="2" key="2">
    <citation type="submission" date="2025-09" db="UniProtKB">
        <authorList>
            <consortium name="Ensembl"/>
        </authorList>
    </citation>
    <scope>IDENTIFICATION</scope>
</reference>
<dbReference type="Ensembl" id="ENSZLMT00000021601.1">
    <property type="protein sequence ID" value="ENSZLMP00000021043.1"/>
    <property type="gene ID" value="ENSZLMG00000014428.1"/>
</dbReference>
<evidence type="ECO:0000313" key="3">
    <source>
        <dbReference type="Proteomes" id="UP000694401"/>
    </source>
</evidence>
<evidence type="ECO:0000313" key="2">
    <source>
        <dbReference type="Ensembl" id="ENSZLMP00000021043.1"/>
    </source>
</evidence>
<dbReference type="AlphaFoldDB" id="A0A8D2Q1J1"/>